<sequence>MHKRTLNQTILRSFTESKGRFWSILLLMALGAFGLVGLKVTSPNIDATTSDYMDRYQAMDLAVLSDYGLDAKDQAELEALAPQAQVEFGYFLDTVIKDQSDAIRVFSQTQSISQFELVEGQFPNQPDQIALASFMRGQYQVGDTIELSEATSNADLPDKPSLDEEATESGDFLKSHRFTITGFVNSPEIISNVELGPAASGSGTLAGYAVVPATCFDMEAYTIARLCYQDLRGLPAFSDDYRDRVQDHQADLDTRLADNGPDRLITLRQEGKEAIQDGRDEIDQAKEDLAEAKDQLQEGQEEIDKAKQEIADGEKELKERRQEIVDGQKEIDQNRATLESSQKELDAKRPQLQEAADQLAQGEAKLQASKNELDQAKAQIDQADQELAQAKKELDQAYQELIGPLNELNQAKDQLDASKQELDQGWDQWSQGQAQVQALADQLTDQGLDPQSNSDYLTQVATLEAQYQALETAQAEYDQGLAQYQTNKAQFDQAAAPYSQGVYDYNAGYNQLTSQKAAYQQGLKEYQAGKAELASKRQDYQDGLDQVEAGQAEIDQGYQDLQEAQAEVDQGQVDLEAAEEELNQHKADLKEAEAELADNQAKYDQEEADALDDIAQAEEDLDQAQSDLDKLNEPAYHTYTRRTIPGGEGYLMVYLSANGISQVGNMFPVVLYLVACLVTVTTMTRFVSEERTNAGILKALGYGDLDVVKKFTRYGFTAGILGTLLGVLAGMYLLPYLLDKTLLSDTILPSMTLDFHWPITVFAIFCAVLVAVLPPLWIAYQELKEVPAQLLLPKPPVKGSSILLERVPMIWRRLSFIQKVTARNLFRYKKRGMMTIIGVAGSVALLFSGLGLQSSLSKMAERQFDDIIGYDALVVEKEDIDATARQELQAKLNQAGIDRYQPVYSKSFTKSIPGVEDEQSIQLLAIEGDTFDPYIQLYDPQKDSETSLKVQSDGVLINEKLAKILNVELGDSFTIEDSLRRTYTLKIAGITELYAGHFIYLNGNYYQEVFGHPLQTNSYLLTVKDQTAQNIQAIASDFMSLEAIQAVVQNTSAIHQVNTLVDSLNLVMNVLTIASMLLAVVILYNLTNINVAERIRELSTIKVLGFLNREVTAYIYRETMILSLLGVILGLLSGKLLHRILAKTIAPAEMMFSLDVGLRTYAVPVIAIFVILLGLGWVVNRRLRHVDMLEALKSNE</sequence>
<dbReference type="Proteomes" id="UP000006190">
    <property type="component" value="Unassembled WGS sequence"/>
</dbReference>
<feature type="domain" description="ABC3 transporter permease C-terminal" evidence="8">
    <location>
        <begin position="665"/>
        <end position="780"/>
    </location>
</feature>
<dbReference type="EMBL" id="AGEG01000013">
    <property type="protein sequence ID" value="EHR36812.1"/>
    <property type="molecule type" value="Genomic_DNA"/>
</dbReference>
<feature type="coiled-coil region" evidence="6">
    <location>
        <begin position="547"/>
        <end position="634"/>
    </location>
</feature>
<dbReference type="PANTHER" id="PTHR30287">
    <property type="entry name" value="MEMBRANE COMPONENT OF PREDICTED ABC SUPERFAMILY METABOLITE UPTAKE TRANSPORTER"/>
    <property type="match status" value="1"/>
</dbReference>
<evidence type="ECO:0000256" key="4">
    <source>
        <dbReference type="ARBA" id="ARBA00022989"/>
    </source>
</evidence>
<comment type="caution">
    <text evidence="10">The sequence shown here is derived from an EMBL/GenBank/DDBJ whole genome shotgun (WGS) entry which is preliminary data.</text>
</comment>
<organism evidence="10 11">
    <name type="scientific">Facklamia languida CCUG 37842</name>
    <dbReference type="NCBI Taxonomy" id="883113"/>
    <lineage>
        <taxon>Bacteria</taxon>
        <taxon>Bacillati</taxon>
        <taxon>Bacillota</taxon>
        <taxon>Bacilli</taxon>
        <taxon>Lactobacillales</taxon>
        <taxon>Aerococcaceae</taxon>
        <taxon>Facklamia</taxon>
    </lineage>
</organism>
<dbReference type="GO" id="GO:0005886">
    <property type="term" value="C:plasma membrane"/>
    <property type="evidence" value="ECO:0007669"/>
    <property type="project" value="UniProtKB-SubCell"/>
</dbReference>
<evidence type="ECO:0000259" key="8">
    <source>
        <dbReference type="Pfam" id="PF02687"/>
    </source>
</evidence>
<evidence type="ECO:0000256" key="6">
    <source>
        <dbReference type="SAM" id="Coils"/>
    </source>
</evidence>
<keyword evidence="6" id="KW-0175">Coiled coil</keyword>
<evidence type="ECO:0008006" key="12">
    <source>
        <dbReference type="Google" id="ProtNLM"/>
    </source>
</evidence>
<reference evidence="10 11" key="1">
    <citation type="submission" date="2012-01" db="EMBL/GenBank/DDBJ databases">
        <title>The Genome Sequence of Facklamia languida CCUG 37842.</title>
        <authorList>
            <consortium name="The Broad Institute Genome Sequencing Platform"/>
            <person name="Earl A."/>
            <person name="Ward D."/>
            <person name="Feldgarden M."/>
            <person name="Gevers D."/>
            <person name="Huys G."/>
            <person name="Young S.K."/>
            <person name="Zeng Q."/>
            <person name="Gargeya S."/>
            <person name="Fitzgerald M."/>
            <person name="Haas B."/>
            <person name="Abouelleil A."/>
            <person name="Alvarado L."/>
            <person name="Arachchi H.M."/>
            <person name="Berlin A."/>
            <person name="Chapman S.B."/>
            <person name="Gearin G."/>
            <person name="Goldberg J."/>
            <person name="Griggs A."/>
            <person name="Gujja S."/>
            <person name="Hansen M."/>
            <person name="Heiman D."/>
            <person name="Howarth C."/>
            <person name="Larimer J."/>
            <person name="Lui A."/>
            <person name="MacDonald P.J.P."/>
            <person name="McCowen C."/>
            <person name="Montmayeur A."/>
            <person name="Murphy C."/>
            <person name="Neiman D."/>
            <person name="Pearson M."/>
            <person name="Priest M."/>
            <person name="Roberts A."/>
            <person name="Saif S."/>
            <person name="Shea T."/>
            <person name="Sisk P."/>
            <person name="Stolte C."/>
            <person name="Sykes S."/>
            <person name="Wortman J."/>
            <person name="Nusbaum C."/>
            <person name="Birren B."/>
        </authorList>
    </citation>
    <scope>NUCLEOTIDE SEQUENCE [LARGE SCALE GENOMIC DNA]</scope>
    <source>
        <strain evidence="10 11">CCUG 37842</strain>
    </source>
</reference>
<dbReference type="Pfam" id="PF02687">
    <property type="entry name" value="FtsX"/>
    <property type="match status" value="2"/>
</dbReference>
<feature type="transmembrane region" description="Helical" evidence="7">
    <location>
        <begin position="833"/>
        <end position="852"/>
    </location>
</feature>
<feature type="transmembrane region" description="Helical" evidence="7">
    <location>
        <begin position="21"/>
        <end position="40"/>
    </location>
</feature>
<evidence type="ECO:0000256" key="1">
    <source>
        <dbReference type="ARBA" id="ARBA00004651"/>
    </source>
</evidence>
<feature type="transmembrane region" description="Helical" evidence="7">
    <location>
        <begin position="1161"/>
        <end position="1179"/>
    </location>
</feature>
<dbReference type="Pfam" id="PF12704">
    <property type="entry name" value="MacB_PCD"/>
    <property type="match status" value="1"/>
</dbReference>
<protein>
    <recommendedName>
        <fullName evidence="12">ABC3 transporter permease protein domain-containing protein</fullName>
    </recommendedName>
</protein>
<evidence type="ECO:0000256" key="7">
    <source>
        <dbReference type="SAM" id="Phobius"/>
    </source>
</evidence>
<name>H3NJJ9_9LACT</name>
<keyword evidence="5 7" id="KW-0472">Membrane</keyword>
<dbReference type="InterPro" id="IPR038766">
    <property type="entry name" value="Membrane_comp_ABC_pdt"/>
</dbReference>
<dbReference type="PATRIC" id="fig|883113.3.peg.1035"/>
<dbReference type="Gene3D" id="1.10.287.620">
    <property type="entry name" value="Helix Hairpins"/>
    <property type="match status" value="1"/>
</dbReference>
<dbReference type="InterPro" id="IPR025857">
    <property type="entry name" value="MacB_PCD"/>
</dbReference>
<feature type="transmembrane region" description="Helical" evidence="7">
    <location>
        <begin position="714"/>
        <end position="735"/>
    </location>
</feature>
<feature type="transmembrane region" description="Helical" evidence="7">
    <location>
        <begin position="1066"/>
        <end position="1086"/>
    </location>
</feature>
<dbReference type="InterPro" id="IPR003838">
    <property type="entry name" value="ABC3_permease_C"/>
</dbReference>
<dbReference type="STRING" id="883113.HMPREF9708_01038"/>
<dbReference type="RefSeq" id="WP_006309180.1">
    <property type="nucleotide sequence ID" value="NZ_JH601133.1"/>
</dbReference>
<feature type="domain" description="MacB-like periplasmic core" evidence="9">
    <location>
        <begin position="834"/>
        <end position="1045"/>
    </location>
</feature>
<dbReference type="eggNOG" id="COG0577">
    <property type="taxonomic scope" value="Bacteria"/>
</dbReference>
<feature type="transmembrane region" description="Helical" evidence="7">
    <location>
        <begin position="666"/>
        <end position="688"/>
    </location>
</feature>
<feature type="transmembrane region" description="Helical" evidence="7">
    <location>
        <begin position="755"/>
        <end position="780"/>
    </location>
</feature>
<feature type="coiled-coil region" evidence="6">
    <location>
        <begin position="268"/>
        <end position="323"/>
    </location>
</feature>
<keyword evidence="11" id="KW-1185">Reference proteome</keyword>
<dbReference type="OrthoDB" id="5137249at2"/>
<proteinExistence type="predicted"/>
<evidence type="ECO:0000313" key="11">
    <source>
        <dbReference type="Proteomes" id="UP000006190"/>
    </source>
</evidence>
<dbReference type="AlphaFoldDB" id="H3NJJ9"/>
<gene>
    <name evidence="10" type="ORF">HMPREF9708_01038</name>
</gene>
<feature type="domain" description="ABC3 transporter permease C-terminal" evidence="8">
    <location>
        <begin position="1070"/>
        <end position="1178"/>
    </location>
</feature>
<dbReference type="HOGENOM" id="CLU_005531_0_0_9"/>
<dbReference type="eggNOG" id="COG1511">
    <property type="taxonomic scope" value="Bacteria"/>
</dbReference>
<evidence type="ECO:0000256" key="5">
    <source>
        <dbReference type="ARBA" id="ARBA00023136"/>
    </source>
</evidence>
<feature type="coiled-coil region" evidence="6">
    <location>
        <begin position="352"/>
        <end position="425"/>
    </location>
</feature>
<evidence type="ECO:0000313" key="10">
    <source>
        <dbReference type="EMBL" id="EHR36812.1"/>
    </source>
</evidence>
<feature type="transmembrane region" description="Helical" evidence="7">
    <location>
        <begin position="1119"/>
        <end position="1141"/>
    </location>
</feature>
<keyword evidence="2" id="KW-1003">Cell membrane</keyword>
<evidence type="ECO:0000259" key="9">
    <source>
        <dbReference type="Pfam" id="PF12704"/>
    </source>
</evidence>
<keyword evidence="3 7" id="KW-0812">Transmembrane</keyword>
<keyword evidence="4 7" id="KW-1133">Transmembrane helix</keyword>
<evidence type="ECO:0000256" key="3">
    <source>
        <dbReference type="ARBA" id="ARBA00022692"/>
    </source>
</evidence>
<evidence type="ECO:0000256" key="2">
    <source>
        <dbReference type="ARBA" id="ARBA00022475"/>
    </source>
</evidence>
<dbReference type="Gene3D" id="1.10.287.1490">
    <property type="match status" value="1"/>
</dbReference>
<accession>H3NJJ9</accession>
<dbReference type="PANTHER" id="PTHR30287:SF1">
    <property type="entry name" value="INNER MEMBRANE PROTEIN"/>
    <property type="match status" value="1"/>
</dbReference>
<comment type="subcellular location">
    <subcellularLocation>
        <location evidence="1">Cell membrane</location>
        <topology evidence="1">Multi-pass membrane protein</topology>
    </subcellularLocation>
</comment>